<dbReference type="EMBL" id="RPFW01000002">
    <property type="protein sequence ID" value="TVZ05670.1"/>
    <property type="molecule type" value="Genomic_DNA"/>
</dbReference>
<protein>
    <recommendedName>
        <fullName evidence="3">Lactonase family protein</fullName>
    </recommendedName>
</protein>
<evidence type="ECO:0000313" key="2">
    <source>
        <dbReference type="Proteomes" id="UP000460272"/>
    </source>
</evidence>
<gene>
    <name evidence="1" type="ORF">EAS64_14335</name>
</gene>
<reference evidence="1 2" key="1">
    <citation type="submission" date="2018-11" db="EMBL/GenBank/DDBJ databases">
        <title>Trebonia kvetii gen.nov., sp.nov., a novel acidophilic actinobacterium, and proposal of the new actinobacterial family Treboniaceae fam. nov.</title>
        <authorList>
            <person name="Rapoport D."/>
            <person name="Sagova-Mareckova M."/>
            <person name="Sedlacek I."/>
            <person name="Provaznik J."/>
            <person name="Kralova S."/>
            <person name="Pavlinic D."/>
            <person name="Benes V."/>
            <person name="Kopecky J."/>
        </authorList>
    </citation>
    <scope>NUCLEOTIDE SEQUENCE [LARGE SCALE GENOMIC DNA]</scope>
    <source>
        <strain evidence="1 2">15Tr583</strain>
    </source>
</reference>
<dbReference type="RefSeq" id="WP_145853371.1">
    <property type="nucleotide sequence ID" value="NZ_RPFW01000002.1"/>
</dbReference>
<evidence type="ECO:0008006" key="3">
    <source>
        <dbReference type="Google" id="ProtNLM"/>
    </source>
</evidence>
<comment type="caution">
    <text evidence="1">The sequence shown here is derived from an EMBL/GenBank/DDBJ whole genome shotgun (WGS) entry which is preliminary data.</text>
</comment>
<sequence length="69" mass="7011">MPSHATAVAGAQLWLKRYNGPGHGVDQARSVAVSPNGKTVYVTGNSYGSTATGIGDYSPTTAEPLSAAF</sequence>
<proteinExistence type="predicted"/>
<dbReference type="OrthoDB" id="4145782at2"/>
<dbReference type="AlphaFoldDB" id="A0A6P2C3D6"/>
<name>A0A6P2C3D6_9ACTN</name>
<dbReference type="Proteomes" id="UP000460272">
    <property type="component" value="Unassembled WGS sequence"/>
</dbReference>
<keyword evidence="2" id="KW-1185">Reference proteome</keyword>
<evidence type="ECO:0000313" key="1">
    <source>
        <dbReference type="EMBL" id="TVZ05670.1"/>
    </source>
</evidence>
<accession>A0A6P2C3D6</accession>
<organism evidence="1 2">
    <name type="scientific">Trebonia kvetii</name>
    <dbReference type="NCBI Taxonomy" id="2480626"/>
    <lineage>
        <taxon>Bacteria</taxon>
        <taxon>Bacillati</taxon>
        <taxon>Actinomycetota</taxon>
        <taxon>Actinomycetes</taxon>
        <taxon>Streptosporangiales</taxon>
        <taxon>Treboniaceae</taxon>
        <taxon>Trebonia</taxon>
    </lineage>
</organism>